<dbReference type="EMBL" id="ML996694">
    <property type="protein sequence ID" value="KAF2400698.1"/>
    <property type="molecule type" value="Genomic_DNA"/>
</dbReference>
<keyword evidence="1" id="KW-1133">Transmembrane helix</keyword>
<gene>
    <name evidence="2" type="ORF">EJ06DRAFT_529815</name>
</gene>
<name>A0A6G1HXB8_9PEZI</name>
<keyword evidence="1" id="KW-0812">Transmembrane</keyword>
<evidence type="ECO:0000313" key="3">
    <source>
        <dbReference type="Proteomes" id="UP000799640"/>
    </source>
</evidence>
<dbReference type="Proteomes" id="UP000799640">
    <property type="component" value="Unassembled WGS sequence"/>
</dbReference>
<reference evidence="2" key="1">
    <citation type="journal article" date="2020" name="Stud. Mycol.">
        <title>101 Dothideomycetes genomes: a test case for predicting lifestyles and emergence of pathogens.</title>
        <authorList>
            <person name="Haridas S."/>
            <person name="Albert R."/>
            <person name="Binder M."/>
            <person name="Bloem J."/>
            <person name="Labutti K."/>
            <person name="Salamov A."/>
            <person name="Andreopoulos B."/>
            <person name="Baker S."/>
            <person name="Barry K."/>
            <person name="Bills G."/>
            <person name="Bluhm B."/>
            <person name="Cannon C."/>
            <person name="Castanera R."/>
            <person name="Culley D."/>
            <person name="Daum C."/>
            <person name="Ezra D."/>
            <person name="Gonzalez J."/>
            <person name="Henrissat B."/>
            <person name="Kuo A."/>
            <person name="Liang C."/>
            <person name="Lipzen A."/>
            <person name="Lutzoni F."/>
            <person name="Magnuson J."/>
            <person name="Mondo S."/>
            <person name="Nolan M."/>
            <person name="Ohm R."/>
            <person name="Pangilinan J."/>
            <person name="Park H.-J."/>
            <person name="Ramirez L."/>
            <person name="Alfaro M."/>
            <person name="Sun H."/>
            <person name="Tritt A."/>
            <person name="Yoshinaga Y."/>
            <person name="Zwiers L.-H."/>
            <person name="Turgeon B."/>
            <person name="Goodwin S."/>
            <person name="Spatafora J."/>
            <person name="Crous P."/>
            <person name="Grigoriev I."/>
        </authorList>
    </citation>
    <scope>NUCLEOTIDE SEQUENCE</scope>
    <source>
        <strain evidence="2">CBS 262.69</strain>
    </source>
</reference>
<sequence length="454" mass="51664">MLVKQLRFRALVFGVFSFCAVTYLLLPSSPYQLQEEIYYYIPGLRAHDAPRHPRYKSAQRIPPPIVDNFPLAAAAKTPSDLPPVPSYNRPPAQHAPEKTPLFIGFTRNWPLLQQAVVSYITAGWPPSDIYVVENTGTMNANARGQLTLQNPFYLDHRRLTDIFGINVISTPTYLSFSQLQNFYIHESIQRNWTHYYWSHMDAAAVSKEDWSDPHTKTYRPLYARVVEDLRDTLTWPASHRWAVKLYAYDRLALVNRAAYEAVGGWDTQIPYYGTDCDMHERLLMAGYTLDNAQVGLVYDVGAALDDLLVLYRRKPVGNEAPIKAVAKPTGEARGSGNGTLHVQPAPAKKTVQTWGEEDALASQAFHLLAKRLDVLQREKNSNARGRNTWQAQQFGGKGEPYYRDPEGFETALQMTIKFGREVMAEKWGRKGCSLRSGGLQIEDQWRVRHDSDWN</sequence>
<keyword evidence="3" id="KW-1185">Reference proteome</keyword>
<organism evidence="2 3">
    <name type="scientific">Trichodelitschia bisporula</name>
    <dbReference type="NCBI Taxonomy" id="703511"/>
    <lineage>
        <taxon>Eukaryota</taxon>
        <taxon>Fungi</taxon>
        <taxon>Dikarya</taxon>
        <taxon>Ascomycota</taxon>
        <taxon>Pezizomycotina</taxon>
        <taxon>Dothideomycetes</taxon>
        <taxon>Dothideomycetes incertae sedis</taxon>
        <taxon>Phaeotrichales</taxon>
        <taxon>Phaeotrichaceae</taxon>
        <taxon>Trichodelitschia</taxon>
    </lineage>
</organism>
<feature type="transmembrane region" description="Helical" evidence="1">
    <location>
        <begin position="7"/>
        <end position="26"/>
    </location>
</feature>
<proteinExistence type="predicted"/>
<protein>
    <submittedName>
        <fullName evidence="2">Uncharacterized protein</fullName>
    </submittedName>
</protein>
<accession>A0A6G1HXB8</accession>
<dbReference type="OrthoDB" id="3527108at2759"/>
<dbReference type="AlphaFoldDB" id="A0A6G1HXB8"/>
<evidence type="ECO:0000256" key="1">
    <source>
        <dbReference type="SAM" id="Phobius"/>
    </source>
</evidence>
<keyword evidence="1" id="KW-0472">Membrane</keyword>
<evidence type="ECO:0000313" key="2">
    <source>
        <dbReference type="EMBL" id="KAF2400698.1"/>
    </source>
</evidence>